<dbReference type="PANTHER" id="PTHR34875">
    <property type="entry name" value="UPF0237 PROTEIN MJ1558"/>
    <property type="match status" value="1"/>
</dbReference>
<keyword evidence="1" id="KW-0804">Transcription</keyword>
<comment type="subcellular location">
    <subcellularLocation>
        <location evidence="1">Cytoplasm</location>
    </subcellularLocation>
</comment>
<dbReference type="SUPFAM" id="SSF55021">
    <property type="entry name" value="ACT-like"/>
    <property type="match status" value="2"/>
</dbReference>
<evidence type="ECO:0000313" key="4">
    <source>
        <dbReference type="Proteomes" id="UP000321764"/>
    </source>
</evidence>
<dbReference type="InterPro" id="IPR002912">
    <property type="entry name" value="ACT_dom"/>
</dbReference>
<dbReference type="PIRSF" id="PIRSF028103">
    <property type="entry name" value="GcvR"/>
    <property type="match status" value="1"/>
</dbReference>
<protein>
    <recommendedName>
        <fullName evidence="1">Glycine cleavage system transcriptional repressor</fullName>
    </recommendedName>
</protein>
<name>A0A5C8Z564_9GAMM</name>
<gene>
    <name evidence="3" type="ORF">FME95_01395</name>
</gene>
<dbReference type="PANTHER" id="PTHR34875:SF6">
    <property type="entry name" value="UPF0237 PROTEIN MJ1558"/>
    <property type="match status" value="1"/>
</dbReference>
<reference evidence="3 4" key="1">
    <citation type="submission" date="2019-07" db="EMBL/GenBank/DDBJ databases">
        <title>Reinekea sp. strain SSH23 genome sequencing and assembly.</title>
        <authorList>
            <person name="Kim I."/>
        </authorList>
    </citation>
    <scope>NUCLEOTIDE SEQUENCE [LARGE SCALE GENOMIC DNA]</scope>
    <source>
        <strain evidence="3 4">SSH23</strain>
    </source>
</reference>
<keyword evidence="1" id="KW-0678">Repressor</keyword>
<comment type="caution">
    <text evidence="3">The sequence shown here is derived from an EMBL/GenBank/DDBJ whole genome shotgun (WGS) entry which is preliminary data.</text>
</comment>
<dbReference type="RefSeq" id="WP_147712462.1">
    <property type="nucleotide sequence ID" value="NZ_VKAD01000001.1"/>
</dbReference>
<accession>A0A5C8Z564</accession>
<sequence length="171" mass="18384">MELILTILADDKPGITEKLAAVIEQHQGNWLESRLARMAGKFAGIVRVQVATNEAAALQTALLPLKQEGLSIQVEAADSVADDTLSNLTIQVVEVVGNDRPGIVRQVTNVLASIGANLIDIKTEIEPASMSGGNLFKALIKFTLQDEQNLIQITDALEALSPDLMVDTDQR</sequence>
<evidence type="ECO:0000256" key="1">
    <source>
        <dbReference type="PIRNR" id="PIRNR028103"/>
    </source>
</evidence>
<evidence type="ECO:0000259" key="2">
    <source>
        <dbReference type="PROSITE" id="PS51671"/>
    </source>
</evidence>
<keyword evidence="4" id="KW-1185">Reference proteome</keyword>
<dbReference type="GO" id="GO:0005737">
    <property type="term" value="C:cytoplasm"/>
    <property type="evidence" value="ECO:0007669"/>
    <property type="project" value="UniProtKB-SubCell"/>
</dbReference>
<dbReference type="Gene3D" id="3.30.70.260">
    <property type="match status" value="2"/>
</dbReference>
<dbReference type="GO" id="GO:0006355">
    <property type="term" value="P:regulation of DNA-templated transcription"/>
    <property type="evidence" value="ECO:0007669"/>
    <property type="project" value="UniProtKB-UniRule"/>
</dbReference>
<proteinExistence type="predicted"/>
<dbReference type="InterPro" id="IPR016867">
    <property type="entry name" value="GcvR"/>
</dbReference>
<dbReference type="AlphaFoldDB" id="A0A5C8Z564"/>
<dbReference type="OrthoDB" id="12860at2"/>
<dbReference type="Pfam" id="PF13740">
    <property type="entry name" value="ACT_6"/>
    <property type="match status" value="2"/>
</dbReference>
<dbReference type="Proteomes" id="UP000321764">
    <property type="component" value="Unassembled WGS sequence"/>
</dbReference>
<dbReference type="InterPro" id="IPR050990">
    <property type="entry name" value="UPF0237/GcvR_regulator"/>
</dbReference>
<feature type="domain" description="ACT" evidence="2">
    <location>
        <begin position="92"/>
        <end position="171"/>
    </location>
</feature>
<dbReference type="PROSITE" id="PS51671">
    <property type="entry name" value="ACT"/>
    <property type="match status" value="1"/>
</dbReference>
<evidence type="ECO:0000313" key="3">
    <source>
        <dbReference type="EMBL" id="TXR53255.1"/>
    </source>
</evidence>
<keyword evidence="1" id="KW-0963">Cytoplasm</keyword>
<organism evidence="3 4">
    <name type="scientific">Reinekea thalattae</name>
    <dbReference type="NCBI Taxonomy" id="2593301"/>
    <lineage>
        <taxon>Bacteria</taxon>
        <taxon>Pseudomonadati</taxon>
        <taxon>Pseudomonadota</taxon>
        <taxon>Gammaproteobacteria</taxon>
        <taxon>Oceanospirillales</taxon>
        <taxon>Saccharospirillaceae</taxon>
        <taxon>Reinekea</taxon>
    </lineage>
</organism>
<dbReference type="InterPro" id="IPR045865">
    <property type="entry name" value="ACT-like_dom_sf"/>
</dbReference>
<dbReference type="EMBL" id="VKAD01000001">
    <property type="protein sequence ID" value="TXR53255.1"/>
    <property type="molecule type" value="Genomic_DNA"/>
</dbReference>
<dbReference type="CDD" id="cd04869">
    <property type="entry name" value="ACT_GcvR_2"/>
    <property type="match status" value="1"/>
</dbReference>